<organism evidence="1 2">
    <name type="scientific">Bombilactobacillus folatiphilus</name>
    <dbReference type="NCBI Taxonomy" id="2923362"/>
    <lineage>
        <taxon>Bacteria</taxon>
        <taxon>Bacillati</taxon>
        <taxon>Bacillota</taxon>
        <taxon>Bacilli</taxon>
        <taxon>Lactobacillales</taxon>
        <taxon>Lactobacillaceae</taxon>
        <taxon>Bombilactobacillus</taxon>
    </lineage>
</organism>
<dbReference type="Proteomes" id="UP000831495">
    <property type="component" value="Chromosome"/>
</dbReference>
<keyword evidence="2" id="KW-1185">Reference proteome</keyword>
<dbReference type="InterPro" id="IPR029058">
    <property type="entry name" value="AB_hydrolase_fold"/>
</dbReference>
<dbReference type="Gene3D" id="3.40.50.1820">
    <property type="entry name" value="alpha/beta hydrolase"/>
    <property type="match status" value="1"/>
</dbReference>
<dbReference type="SUPFAM" id="SSF53474">
    <property type="entry name" value="alpha/beta-Hydrolases"/>
    <property type="match status" value="1"/>
</dbReference>
<name>A0ABY4P8J8_9LACO</name>
<dbReference type="EMBL" id="CP093366">
    <property type="protein sequence ID" value="UQS82038.1"/>
    <property type="molecule type" value="Genomic_DNA"/>
</dbReference>
<protein>
    <submittedName>
        <fullName evidence="1">Alpha/beta hydrolase</fullName>
    </submittedName>
</protein>
<dbReference type="Pfam" id="PF06028">
    <property type="entry name" value="DUF915"/>
    <property type="match status" value="1"/>
</dbReference>
<dbReference type="GO" id="GO:0016787">
    <property type="term" value="F:hydrolase activity"/>
    <property type="evidence" value="ECO:0007669"/>
    <property type="project" value="UniProtKB-KW"/>
</dbReference>
<keyword evidence="1" id="KW-0378">Hydrolase</keyword>
<evidence type="ECO:0000313" key="1">
    <source>
        <dbReference type="EMBL" id="UQS82038.1"/>
    </source>
</evidence>
<accession>A0ABY4P8J8</accession>
<evidence type="ECO:0000313" key="2">
    <source>
        <dbReference type="Proteomes" id="UP000831495"/>
    </source>
</evidence>
<dbReference type="InterPro" id="IPR010315">
    <property type="entry name" value="DUF915_hydro-like"/>
</dbReference>
<sequence>MKNKFWIKLILLWFLLTIIPAFYTMQHSVHYEKTFHNSRLAPIIFIPGSSATQNRFDDLFQTLNRPKTKHSILKITVTTKGKLQKTGTIAPRDKQPFIVIAFENNQDGYRNIQKQTRWLNIAMKYLTKNYNFNHFSAVGHSNGGLIWTLYLEKYFSANSLSINNLITIGTPYNSLESTPNNPTTIFHQLHQNRNKLPNNLLVYSIAGSTNYQDDGIVPYQSVEAGKYIFQKNVKKYTQTTVTGNESNHSSLLANSEVTKLIRDLLLKNDPNLMDDKSTQN</sequence>
<reference evidence="1" key="1">
    <citation type="journal article" date="2022" name="Int. J. Syst. Evol. Microbiol.">
        <title>Apilactobacillus apisilvae sp. nov., Nicolia spurrieriana gen. nov. sp. nov., Bombilactobacillus folatiphilus sp. nov. and Bombilactobacillus thymidiniphilus sp. nov., four new lactic acid bacterial isolates from stingless bees Tetragonula carbonaria and Austroplebeia australis.</title>
        <authorList>
            <person name="Oliphant S.A."/>
            <person name="Watson-Haigh N.S."/>
            <person name="Sumby K.M."/>
            <person name="Gardner J."/>
            <person name="Groom S."/>
            <person name="Jiranek V."/>
        </authorList>
    </citation>
    <scope>NUCLEOTIDE SEQUENCE</scope>
    <source>
        <strain evidence="1">SG4_D2</strain>
    </source>
</reference>
<dbReference type="RefSeq" id="WP_249514308.1">
    <property type="nucleotide sequence ID" value="NZ_CP093366.1"/>
</dbReference>
<gene>
    <name evidence="1" type="ORF">MOO45_07570</name>
</gene>
<proteinExistence type="predicted"/>